<protein>
    <submittedName>
        <fullName evidence="1">Uncharacterized protein</fullName>
    </submittedName>
</protein>
<gene>
    <name evidence="1" type="ORF">M9Y10_014852</name>
</gene>
<organism evidence="1 2">
    <name type="scientific">Tritrichomonas musculus</name>
    <dbReference type="NCBI Taxonomy" id="1915356"/>
    <lineage>
        <taxon>Eukaryota</taxon>
        <taxon>Metamonada</taxon>
        <taxon>Parabasalia</taxon>
        <taxon>Tritrichomonadida</taxon>
        <taxon>Tritrichomonadidae</taxon>
        <taxon>Tritrichomonas</taxon>
    </lineage>
</organism>
<accession>A0ABR2L1S3</accession>
<evidence type="ECO:0000313" key="2">
    <source>
        <dbReference type="Proteomes" id="UP001470230"/>
    </source>
</evidence>
<comment type="caution">
    <text evidence="1">The sequence shown here is derived from an EMBL/GenBank/DDBJ whole genome shotgun (WGS) entry which is preliminary data.</text>
</comment>
<keyword evidence="2" id="KW-1185">Reference proteome</keyword>
<proteinExistence type="predicted"/>
<sequence>MLKNAASPIDVTLDGIVTFSIEVPVKAFLPIELRIESFSNSIIFNCLHCENEPSLISVQLDIEGRITYIDKHSVTAEGTTKKVTATSESCAKVKCKKICFFPDFSSFEVRRRNPQ</sequence>
<dbReference type="Proteomes" id="UP001470230">
    <property type="component" value="Unassembled WGS sequence"/>
</dbReference>
<dbReference type="EMBL" id="JAPFFF010000002">
    <property type="protein sequence ID" value="KAK8896926.1"/>
    <property type="molecule type" value="Genomic_DNA"/>
</dbReference>
<name>A0ABR2L1S3_9EUKA</name>
<reference evidence="1 2" key="1">
    <citation type="submission" date="2024-04" db="EMBL/GenBank/DDBJ databases">
        <title>Tritrichomonas musculus Genome.</title>
        <authorList>
            <person name="Alves-Ferreira E."/>
            <person name="Grigg M."/>
            <person name="Lorenzi H."/>
            <person name="Galac M."/>
        </authorList>
    </citation>
    <scope>NUCLEOTIDE SEQUENCE [LARGE SCALE GENOMIC DNA]</scope>
    <source>
        <strain evidence="1 2">EAF2021</strain>
    </source>
</reference>
<evidence type="ECO:0000313" key="1">
    <source>
        <dbReference type="EMBL" id="KAK8896926.1"/>
    </source>
</evidence>